<proteinExistence type="predicted"/>
<dbReference type="GO" id="GO:0004527">
    <property type="term" value="F:exonuclease activity"/>
    <property type="evidence" value="ECO:0007669"/>
    <property type="project" value="UniProtKB-KW"/>
</dbReference>
<dbReference type="Pfam" id="PF19580">
    <property type="entry name" value="Exo_endo_phos_3"/>
    <property type="match status" value="1"/>
</dbReference>
<dbReference type="PANTHER" id="PTHR42834">
    <property type="entry name" value="ENDONUCLEASE/EXONUCLEASE/PHOSPHATASE FAMILY PROTEIN (AFU_ORTHOLOGUE AFUA_3G09210)"/>
    <property type="match status" value="1"/>
</dbReference>
<dbReference type="EMBL" id="QKSB01000004">
    <property type="protein sequence ID" value="PZE17376.1"/>
    <property type="molecule type" value="Genomic_DNA"/>
</dbReference>
<dbReference type="PANTHER" id="PTHR42834:SF1">
    <property type="entry name" value="ENDONUCLEASE_EXONUCLEASE_PHOSPHATASE FAMILY PROTEIN (AFU_ORTHOLOGUE AFUA_3G09210)"/>
    <property type="match status" value="1"/>
</dbReference>
<keyword evidence="4" id="KW-1185">Reference proteome</keyword>
<keyword evidence="3" id="KW-0378">Hydrolase</keyword>
<dbReference type="Gene3D" id="3.60.10.10">
    <property type="entry name" value="Endonuclease/exonuclease/phosphatase"/>
    <property type="match status" value="1"/>
</dbReference>
<dbReference type="InterPro" id="IPR005135">
    <property type="entry name" value="Endo/exonuclease/phosphatase"/>
</dbReference>
<evidence type="ECO:0000256" key="1">
    <source>
        <dbReference type="SAM" id="SignalP"/>
    </source>
</evidence>
<dbReference type="InterPro" id="IPR036691">
    <property type="entry name" value="Endo/exonu/phosph_ase_sf"/>
</dbReference>
<keyword evidence="3" id="KW-0269">Exonuclease</keyword>
<sequence>MAKIKLLIRVIIFMFLSTSGFAQANKQIEVACIGFYNLENLFDTIDNPAVRDTEFTPMGRKNWDSKKYMEKLQNLSFVINDLGAETSPDGCAILGICEVENRKVVEDLVKEKKIANRNYQIAHIDSPDKRGIDVGLLYQEKYFKPAHIRSHPLIFKDNLDYKTRNQLVVTGSLLGEEISLIVCHWPSRFGGQAASEIRRIQAAKLGRHIIDSLFKVNHQAKIILMGDLNDDPVNKSIKQYLQAKSKTTKVKANMLYNPMYDLYKKGLGTLAWGDAWNLFDQVLLSYAFLGSDYTTFKYFKVAVLRKPYLFQTAGRYKGYPKRTTAGGKYLGGYSDHLPVYITLVRKVAS</sequence>
<dbReference type="SUPFAM" id="SSF56219">
    <property type="entry name" value="DNase I-like"/>
    <property type="match status" value="1"/>
</dbReference>
<name>A0A2W1NHA3_9FLAO</name>
<comment type="caution">
    <text evidence="3">The sequence shown here is derived from an EMBL/GenBank/DDBJ whole genome shotgun (WGS) entry which is preliminary data.</text>
</comment>
<evidence type="ECO:0000313" key="3">
    <source>
        <dbReference type="EMBL" id="PZE17376.1"/>
    </source>
</evidence>
<evidence type="ECO:0000259" key="2">
    <source>
        <dbReference type="Pfam" id="PF19580"/>
    </source>
</evidence>
<evidence type="ECO:0000313" key="4">
    <source>
        <dbReference type="Proteomes" id="UP000249248"/>
    </source>
</evidence>
<dbReference type="GO" id="GO:0004519">
    <property type="term" value="F:endonuclease activity"/>
    <property type="evidence" value="ECO:0007669"/>
    <property type="project" value="UniProtKB-KW"/>
</dbReference>
<protein>
    <submittedName>
        <fullName evidence="3">Endonuclease/exonuclease/phosphatase family protein</fullName>
    </submittedName>
</protein>
<dbReference type="Proteomes" id="UP000249248">
    <property type="component" value="Unassembled WGS sequence"/>
</dbReference>
<keyword evidence="3" id="KW-0255">Endonuclease</keyword>
<feature type="chain" id="PRO_5015839016" evidence="1">
    <location>
        <begin position="25"/>
        <end position="349"/>
    </location>
</feature>
<feature type="signal peptide" evidence="1">
    <location>
        <begin position="1"/>
        <end position="24"/>
    </location>
</feature>
<dbReference type="RefSeq" id="WP_111062901.1">
    <property type="nucleotide sequence ID" value="NZ_JBHUCU010000016.1"/>
</dbReference>
<dbReference type="OrthoDB" id="9802724at2"/>
<organism evidence="3 4">
    <name type="scientific">Putridiphycobacter roseus</name>
    <dbReference type="NCBI Taxonomy" id="2219161"/>
    <lineage>
        <taxon>Bacteria</taxon>
        <taxon>Pseudomonadati</taxon>
        <taxon>Bacteroidota</taxon>
        <taxon>Flavobacteriia</taxon>
        <taxon>Flavobacteriales</taxon>
        <taxon>Crocinitomicaceae</taxon>
        <taxon>Putridiphycobacter</taxon>
    </lineage>
</organism>
<accession>A0A2W1NHA3</accession>
<feature type="domain" description="Endonuclease/exonuclease/phosphatase" evidence="2">
    <location>
        <begin position="32"/>
        <end position="344"/>
    </location>
</feature>
<reference evidence="3 4" key="1">
    <citation type="submission" date="2018-06" db="EMBL/GenBank/DDBJ databases">
        <title>The draft genome sequence of Crocinitomix sp. SM1701.</title>
        <authorList>
            <person name="Zhang X."/>
        </authorList>
    </citation>
    <scope>NUCLEOTIDE SEQUENCE [LARGE SCALE GENOMIC DNA]</scope>
    <source>
        <strain evidence="3 4">SM1701</strain>
    </source>
</reference>
<dbReference type="AlphaFoldDB" id="A0A2W1NHA3"/>
<keyword evidence="1" id="KW-0732">Signal</keyword>
<gene>
    <name evidence="3" type="ORF">DNU06_08885</name>
</gene>
<keyword evidence="3" id="KW-0540">Nuclease</keyword>